<dbReference type="Proteomes" id="UP000048948">
    <property type="component" value="Unassembled WGS sequence"/>
</dbReference>
<accession>A0A654ZQ89</accession>
<evidence type="ECO:0000313" key="1">
    <source>
        <dbReference type="EMBL" id="CKT51749.1"/>
    </source>
</evidence>
<dbReference type="AlphaFoldDB" id="A0A654ZQ89"/>
<dbReference type="EMBL" id="CNFU01002454">
    <property type="protein sequence ID" value="CKU33686.1"/>
    <property type="molecule type" value="Genomic_DNA"/>
</dbReference>
<sequence length="67" mass="7123">MISGRLNAPTPIGLIVNAGVVNSWVLISGRVNPSTEIPPRDHGWMTTLGRVKGVTLIAPIEKPTPLI</sequence>
<name>A0A654ZQ89_MYCTX</name>
<evidence type="ECO:0000313" key="3">
    <source>
        <dbReference type="Proteomes" id="UP000048948"/>
    </source>
</evidence>
<dbReference type="EMBL" id="CNGE01000936">
    <property type="protein sequence ID" value="CKT51749.1"/>
    <property type="molecule type" value="Genomic_DNA"/>
</dbReference>
<gene>
    <name evidence="1" type="ORF">ERS027646_03726</name>
    <name evidence="2" type="ORF">ERS027661_05003</name>
</gene>
<organism evidence="1 3">
    <name type="scientific">Mycobacterium tuberculosis</name>
    <dbReference type="NCBI Taxonomy" id="1773"/>
    <lineage>
        <taxon>Bacteria</taxon>
        <taxon>Bacillati</taxon>
        <taxon>Actinomycetota</taxon>
        <taxon>Actinomycetes</taxon>
        <taxon>Mycobacteriales</taxon>
        <taxon>Mycobacteriaceae</taxon>
        <taxon>Mycobacterium</taxon>
        <taxon>Mycobacterium tuberculosis complex</taxon>
    </lineage>
</organism>
<evidence type="ECO:0000313" key="4">
    <source>
        <dbReference type="Proteomes" id="UP000049023"/>
    </source>
</evidence>
<protein>
    <submittedName>
        <fullName evidence="1">Uncharacterized protein</fullName>
    </submittedName>
</protein>
<proteinExistence type="predicted"/>
<dbReference type="Proteomes" id="UP000049023">
    <property type="component" value="Unassembled WGS sequence"/>
</dbReference>
<evidence type="ECO:0000313" key="2">
    <source>
        <dbReference type="EMBL" id="CKU33686.1"/>
    </source>
</evidence>
<reference evidence="3 4" key="1">
    <citation type="submission" date="2015-03" db="EMBL/GenBank/DDBJ databases">
        <authorList>
            <consortium name="Pathogen Informatics"/>
        </authorList>
    </citation>
    <scope>NUCLEOTIDE SEQUENCE [LARGE SCALE GENOMIC DNA]</scope>
    <source>
        <strain evidence="1 3">Bir 172</strain>
        <strain evidence="2 4">Bir 187</strain>
    </source>
</reference>